<comment type="caution">
    <text evidence="1">The sequence shown here is derived from an EMBL/GenBank/DDBJ whole genome shotgun (WGS) entry which is preliminary data.</text>
</comment>
<keyword evidence="2" id="KW-1185">Reference proteome</keyword>
<gene>
    <name evidence="1" type="ORF">RS030_111969</name>
</gene>
<organism evidence="1 2">
    <name type="scientific">Cryptosporidium xiaoi</name>
    <dbReference type="NCBI Taxonomy" id="659607"/>
    <lineage>
        <taxon>Eukaryota</taxon>
        <taxon>Sar</taxon>
        <taxon>Alveolata</taxon>
        <taxon>Apicomplexa</taxon>
        <taxon>Conoidasida</taxon>
        <taxon>Coccidia</taxon>
        <taxon>Eucoccidiorida</taxon>
        <taxon>Eimeriorina</taxon>
        <taxon>Cryptosporidiidae</taxon>
        <taxon>Cryptosporidium</taxon>
    </lineage>
</organism>
<reference evidence="1 2" key="1">
    <citation type="submission" date="2023-10" db="EMBL/GenBank/DDBJ databases">
        <title>Comparative genomics analysis reveals potential genetic determinants of host preference in Cryptosporidium xiaoi.</title>
        <authorList>
            <person name="Xiao L."/>
            <person name="Li J."/>
        </authorList>
    </citation>
    <scope>NUCLEOTIDE SEQUENCE [LARGE SCALE GENOMIC DNA]</scope>
    <source>
        <strain evidence="1 2">52996</strain>
    </source>
</reference>
<sequence>MRVEKLVVPTRRGVVEGGKDSLLGYDRTQMEKIIARDRINMLEQVKELDKIDKDLTNIVRRIKSRKYIDLIYQIAILKVHLKKFSNSVVNKWKTEKLMNNIKKNNDNNYTDILDFSKNSKDGDVNKGRKELDYSILFSGEKNTPMRKLSLPIMNDKNKLNFVEGGVF</sequence>
<accession>A0AAV9Y439</accession>
<name>A0AAV9Y439_9CRYT</name>
<dbReference type="EMBL" id="JAWDEY010000002">
    <property type="protein sequence ID" value="KAK6590960.1"/>
    <property type="molecule type" value="Genomic_DNA"/>
</dbReference>
<evidence type="ECO:0000313" key="1">
    <source>
        <dbReference type="EMBL" id="KAK6590960.1"/>
    </source>
</evidence>
<proteinExistence type="predicted"/>
<dbReference type="Proteomes" id="UP001311799">
    <property type="component" value="Unassembled WGS sequence"/>
</dbReference>
<evidence type="ECO:0000313" key="2">
    <source>
        <dbReference type="Proteomes" id="UP001311799"/>
    </source>
</evidence>
<dbReference type="AlphaFoldDB" id="A0AAV9Y439"/>
<protein>
    <submittedName>
        <fullName evidence="1">Uncharacterized protein</fullName>
    </submittedName>
</protein>